<reference evidence="4 5" key="1">
    <citation type="submission" date="2020-08" db="EMBL/GenBank/DDBJ databases">
        <title>Croceimicrobium hydrocarbonivorans gen. nov., sp. nov., a novel marine bacterium isolated from a bacterial consortium that degrades polyethylene terephthalate.</title>
        <authorList>
            <person name="Liu R."/>
        </authorList>
    </citation>
    <scope>NUCLEOTIDE SEQUENCE [LARGE SCALE GENOMIC DNA]</scope>
    <source>
        <strain evidence="4 5">A20-9</strain>
    </source>
</reference>
<dbReference type="Pfam" id="PF00629">
    <property type="entry name" value="MAM"/>
    <property type="match status" value="2"/>
</dbReference>
<evidence type="ECO:0000313" key="5">
    <source>
        <dbReference type="Proteomes" id="UP000516305"/>
    </source>
</evidence>
<dbReference type="InterPro" id="IPR051560">
    <property type="entry name" value="MAM_domain-containing"/>
</dbReference>
<dbReference type="GO" id="GO:0016020">
    <property type="term" value="C:membrane"/>
    <property type="evidence" value="ECO:0007669"/>
    <property type="project" value="InterPro"/>
</dbReference>
<keyword evidence="1 2" id="KW-0732">Signal</keyword>
<gene>
    <name evidence="4" type="ORF">H4K34_15145</name>
</gene>
<dbReference type="Proteomes" id="UP000516305">
    <property type="component" value="Chromosome"/>
</dbReference>
<dbReference type="Pfam" id="PF18962">
    <property type="entry name" value="Por_Secre_tail"/>
    <property type="match status" value="1"/>
</dbReference>
<keyword evidence="5" id="KW-1185">Reference proteome</keyword>
<protein>
    <submittedName>
        <fullName evidence="4">T9SS type A sorting domain-containing protein</fullName>
    </submittedName>
</protein>
<evidence type="ECO:0000256" key="1">
    <source>
        <dbReference type="ARBA" id="ARBA00022729"/>
    </source>
</evidence>
<dbReference type="Gene3D" id="2.60.120.260">
    <property type="entry name" value="Galactose-binding domain-like"/>
    <property type="match status" value="1"/>
</dbReference>
<dbReference type="EMBL" id="CP060139">
    <property type="protein sequence ID" value="QNR23696.1"/>
    <property type="molecule type" value="Genomic_DNA"/>
</dbReference>
<dbReference type="PROSITE" id="PS50060">
    <property type="entry name" value="MAM_2"/>
    <property type="match status" value="2"/>
</dbReference>
<organism evidence="4 5">
    <name type="scientific">Croceimicrobium hydrocarbonivorans</name>
    <dbReference type="NCBI Taxonomy" id="2761580"/>
    <lineage>
        <taxon>Bacteria</taxon>
        <taxon>Pseudomonadati</taxon>
        <taxon>Bacteroidota</taxon>
        <taxon>Flavobacteriia</taxon>
        <taxon>Flavobacteriales</taxon>
        <taxon>Owenweeksiaceae</taxon>
        <taxon>Croceimicrobium</taxon>
    </lineage>
</organism>
<feature type="domain" description="MAM" evidence="3">
    <location>
        <begin position="703"/>
        <end position="885"/>
    </location>
</feature>
<dbReference type="InterPro" id="IPR013320">
    <property type="entry name" value="ConA-like_dom_sf"/>
</dbReference>
<dbReference type="SMART" id="SM00137">
    <property type="entry name" value="MAM"/>
    <property type="match status" value="1"/>
</dbReference>
<evidence type="ECO:0000259" key="3">
    <source>
        <dbReference type="PROSITE" id="PS50060"/>
    </source>
</evidence>
<dbReference type="PANTHER" id="PTHR23282">
    <property type="entry name" value="APICAL ENDOSOMAL GLYCOPROTEIN PRECURSOR"/>
    <property type="match status" value="1"/>
</dbReference>
<dbReference type="KEGG" id="chyd:H4K34_15145"/>
<dbReference type="InterPro" id="IPR026444">
    <property type="entry name" value="Secre_tail"/>
</dbReference>
<evidence type="ECO:0000313" key="4">
    <source>
        <dbReference type="EMBL" id="QNR23696.1"/>
    </source>
</evidence>
<evidence type="ECO:0000256" key="2">
    <source>
        <dbReference type="SAM" id="SignalP"/>
    </source>
</evidence>
<accession>A0A7H0VD98</accession>
<dbReference type="Gene3D" id="2.60.120.200">
    <property type="match status" value="2"/>
</dbReference>
<dbReference type="InterPro" id="IPR000998">
    <property type="entry name" value="MAM_dom"/>
</dbReference>
<dbReference type="GO" id="GO:0004553">
    <property type="term" value="F:hydrolase activity, hydrolyzing O-glycosyl compounds"/>
    <property type="evidence" value="ECO:0007669"/>
    <property type="project" value="UniProtKB-ARBA"/>
</dbReference>
<proteinExistence type="predicted"/>
<dbReference type="RefSeq" id="WP_210758231.1">
    <property type="nucleotide sequence ID" value="NZ_CP060139.1"/>
</dbReference>
<dbReference type="SUPFAM" id="SSF49899">
    <property type="entry name" value="Concanavalin A-like lectins/glucanases"/>
    <property type="match status" value="2"/>
</dbReference>
<feature type="domain" description="MAM" evidence="3">
    <location>
        <begin position="409"/>
        <end position="605"/>
    </location>
</feature>
<feature type="chain" id="PRO_5028884601" evidence="2">
    <location>
        <begin position="20"/>
        <end position="1631"/>
    </location>
</feature>
<dbReference type="GO" id="GO:0005975">
    <property type="term" value="P:carbohydrate metabolic process"/>
    <property type="evidence" value="ECO:0007669"/>
    <property type="project" value="UniProtKB-ARBA"/>
</dbReference>
<dbReference type="NCBIfam" id="TIGR04183">
    <property type="entry name" value="Por_Secre_tail"/>
    <property type="match status" value="1"/>
</dbReference>
<sequence length="1631" mass="179900">MKKLLLLFFGFLLSASLSAQIDTLFIETFDPGDSITTLSLGTATTIWKDTNNVSISGNQSYHGKVQAPATGSNSSEVVFRTNSFSTVGKTFVFLNFYHIAKINQVNSGLIRISTDNGVTWTALNNNNVIYLGTSNWRSSSNFQEASYNIPNQGINHWFAGTDPPVQNSWWQSERFDISNLAIDANGNGYPNVQIEFSCFEVLNPSPFGRSYGDGWWVDNLVITGSNCELFPPLFHFNYTPIPCFPIRPTGAITQEPSNNYKVGARVTDTVAGGATHPTWVSGIDSVTVFYRVINSMGTSAWQNFNMTLTSASNFEYQGTFNSVQLGDTIEYYFKAWDLACPNTARFPDSLANPQNAYIRFWPQAGLPFKCGAPDCGTLPGTIKTFPWVENFEGPEWVAGTGIGDNGTTHRGNFPNEQTGMRYWNLQPPENTAGYGWSIRTGTTGTPFTGPNGNHTPGGAKYLFAEASQGLLNTGTTLITPCIDLTNVTKCYALEFYYHFFGEDMGTMRVDIDTGTNNAAWYNGYYFIRKEQQKAQSDPWKRALIPLKEFNGQFIRIRLLSVKQTSKMGAAARGDMAIDDLRIFEPTPVDAEILEVTAPVEGLCSYGSAESIEVVIRNNGCDSLLSLPLQIQTNTGAVQSETLTLALGTGDTGTYTLTTTSNMSALGTYDIHVWANHPMDTIPDNDTASSATITHVASYNTYPLVMDFETVTPNTSQTGTTLFTTETGLDPAFVWKVGNGYTFTRGTGPKYGHYQKGQYFYTEATGSTGNVSTYIVTTQCMDFTAMPNATLDFYYHMVGANADGIEIEVNEPGVDAPDVWNPLAGSLVSTYSGNYPLSNYDYKRVNLSAYNNKQIKIRIKASRTGVGDLADIAIDKLMIYNRIASDVGVEFINNPPLSWPANQVFNHPTAIEQVVVRNFGTSTATGVTATLAITPKCGANAGVTTTYTSTTTTNIPANSSATLTMPNIDVIIPAGECEICAYANLAGDTYSFNDTVCRTVTGLGTYDLDFYDDFDNCDYDEYGFFSWSPNNNSGYYLQWERGEAPANSQFSSLQASDNIWATGLSTGYYIDGKQEVLRLPSLDNFDTIVSATIAFYQNLDMGNNAAGTVQISRGGWNELGGNLATFSNIGQNWYTGYFGTIQGPAGTGVTKGFTGSSVNGANPSGWAYSVFPMSQLNYEPNAVPFRFYFSSTAGANTARNLEGWAIDDFEVYIPPQNSASPEDWVFTNPLQIPTFAQPLDIFIRNTGAKVLDSSQVKAQWFDDVAGTNLTWDGPFEWAISPRFFIEGSRFRYDYTDSIPGSVITTGLHKMCLISQRPNNKVDNRPSDDTVCYTVAVLPEYEFDIANGDTAYCNNFEDNNGALPFIALNTETYARGQWSWERGTPTQFPGAYSGNGCWMTGLDSNYRSRDQSGLFSPVFVIDTSTAYEMSFMHKFETEKYHDGGVVEVTLDGGRSWQVLGFANETNWYNTEYVTALDIIKPGWTDTADWDTASYVFEFDTAANRAVFRFRFESDWSIQDKGWAIDDFCMTTTKKKATFRIGNREYNPVPNSYIGELSPNPTNDITHLPLFNAEAKDVSVTIVNVLGQAMMQKDYHLERGSASLVFETFDYTPGIYFVNLSIDGQRVTRKLIVK</sequence>
<feature type="signal peptide" evidence="2">
    <location>
        <begin position="1"/>
        <end position="19"/>
    </location>
</feature>
<dbReference type="PANTHER" id="PTHR23282:SF101">
    <property type="entry name" value="MAM DOMAIN-CONTAINING PROTEIN"/>
    <property type="match status" value="1"/>
</dbReference>
<name>A0A7H0VD98_9FLAO</name>